<gene>
    <name evidence="1" type="ORF">AtDm6_1979</name>
</gene>
<protein>
    <submittedName>
        <fullName evidence="1">Uncharacterized protein</fullName>
    </submittedName>
</protein>
<evidence type="ECO:0000313" key="1">
    <source>
        <dbReference type="EMBL" id="KGB22744.1"/>
    </source>
</evidence>
<name>A0A094YQ84_9PROT</name>
<dbReference type="STRING" id="104102.AtDm6_1979"/>
<accession>A0A094YQ84</accession>
<evidence type="ECO:0000313" key="2">
    <source>
        <dbReference type="Proteomes" id="UP000029448"/>
    </source>
</evidence>
<dbReference type="EMBL" id="JOKM01000072">
    <property type="protein sequence ID" value="KGB22744.1"/>
    <property type="molecule type" value="Genomic_DNA"/>
</dbReference>
<proteinExistence type="predicted"/>
<sequence length="41" mass="4512">MQPEITAVARAWQLFTQKTVGKLRKFTLMSGGQFGALSVTL</sequence>
<dbReference type="PATRIC" id="fig|104102.7.peg.1956"/>
<dbReference type="Proteomes" id="UP000029448">
    <property type="component" value="Unassembled WGS sequence"/>
</dbReference>
<reference evidence="1 2" key="1">
    <citation type="submission" date="2014-06" db="EMBL/GenBank/DDBJ databases">
        <title>Functional and comparative genomic analyses of the Drosophila gut microbiota identify candidate symbiosis factors.</title>
        <authorList>
            <person name="Newell P.D."/>
            <person name="Chaston J.M."/>
            <person name="Douglas A.E."/>
        </authorList>
    </citation>
    <scope>NUCLEOTIDE SEQUENCE [LARGE SCALE GENOMIC DNA]</scope>
    <source>
        <strain evidence="1 2">DmCS_006</strain>
    </source>
</reference>
<dbReference type="AlphaFoldDB" id="A0A094YQ84"/>
<comment type="caution">
    <text evidence="1">The sequence shown here is derived from an EMBL/GenBank/DDBJ whole genome shotgun (WGS) entry which is preliminary data.</text>
</comment>
<keyword evidence="2" id="KW-1185">Reference proteome</keyword>
<organism evidence="1 2">
    <name type="scientific">Acetobacter tropicalis</name>
    <dbReference type="NCBI Taxonomy" id="104102"/>
    <lineage>
        <taxon>Bacteria</taxon>
        <taxon>Pseudomonadati</taxon>
        <taxon>Pseudomonadota</taxon>
        <taxon>Alphaproteobacteria</taxon>
        <taxon>Acetobacterales</taxon>
        <taxon>Acetobacteraceae</taxon>
        <taxon>Acetobacter</taxon>
    </lineage>
</organism>